<sequence length="239" mass="25535">MRNKQAGLTIIELMLSLALSLFLILVAAQFFVANKMTYRTQQAQADIQERGRFASSWLAQQLRQAGYIGAVQVATTDFNTVFASQNASGTALAMAAGQVLLGTSGTVQVRYRGADDTSLVNCQGQGVAANTTATHMINTSGTSLMCDGTEVVPGVVQLRVQYGQDSVNPLDRIADQYVQNAPASAVYAVRLCLLVQSLENNVSPVSQTIAADCDGNAYTPANRAMAKVFRSSVYLRNIP</sequence>
<comment type="caution">
    <text evidence="1">The sequence shown here is derived from an EMBL/GenBank/DDBJ whole genome shotgun (WGS) entry which is preliminary data.</text>
</comment>
<reference evidence="1 2" key="1">
    <citation type="submission" date="2023-01" db="EMBL/GenBank/DDBJ databases">
        <title>Novel species of the genus Vogesella isolated from rivers.</title>
        <authorList>
            <person name="Lu H."/>
        </authorList>
    </citation>
    <scope>NUCLEOTIDE SEQUENCE [LARGE SCALE GENOMIC DNA]</scope>
    <source>
        <strain evidence="1 2">DC21W</strain>
    </source>
</reference>
<name>A0ABT5IU01_9NEIS</name>
<accession>A0ABT5IU01</accession>
<protein>
    <submittedName>
        <fullName evidence="1">PilW family protein</fullName>
    </submittedName>
</protein>
<dbReference type="Pfam" id="PF16074">
    <property type="entry name" value="PilW"/>
    <property type="match status" value="1"/>
</dbReference>
<dbReference type="EMBL" id="JAQQLF010000002">
    <property type="protein sequence ID" value="MDC7716056.1"/>
    <property type="molecule type" value="Genomic_DNA"/>
</dbReference>
<gene>
    <name evidence="1" type="ORF">PQU95_02315</name>
</gene>
<dbReference type="InterPro" id="IPR032092">
    <property type="entry name" value="PilW"/>
</dbReference>
<evidence type="ECO:0000313" key="1">
    <source>
        <dbReference type="EMBL" id="MDC7716056.1"/>
    </source>
</evidence>
<dbReference type="Proteomes" id="UP001219956">
    <property type="component" value="Unassembled WGS sequence"/>
</dbReference>
<dbReference type="Pfam" id="PF07963">
    <property type="entry name" value="N_methyl"/>
    <property type="match status" value="1"/>
</dbReference>
<organism evidence="1 2">
    <name type="scientific">Vogesella aquatica</name>
    <dbReference type="NCBI Taxonomy" id="2984206"/>
    <lineage>
        <taxon>Bacteria</taxon>
        <taxon>Pseudomonadati</taxon>
        <taxon>Pseudomonadota</taxon>
        <taxon>Betaproteobacteria</taxon>
        <taxon>Neisseriales</taxon>
        <taxon>Chromobacteriaceae</taxon>
        <taxon>Vogesella</taxon>
    </lineage>
</organism>
<dbReference type="RefSeq" id="WP_272750500.1">
    <property type="nucleotide sequence ID" value="NZ_JAQQLF010000002.1"/>
</dbReference>
<dbReference type="InterPro" id="IPR012902">
    <property type="entry name" value="N_methyl_site"/>
</dbReference>
<evidence type="ECO:0000313" key="2">
    <source>
        <dbReference type="Proteomes" id="UP001219956"/>
    </source>
</evidence>
<keyword evidence="2" id="KW-1185">Reference proteome</keyword>
<proteinExistence type="predicted"/>